<accession>A0AAV4HZQ2</accession>
<evidence type="ECO:0000256" key="1">
    <source>
        <dbReference type="SAM" id="SignalP"/>
    </source>
</evidence>
<evidence type="ECO:0000313" key="2">
    <source>
        <dbReference type="EMBL" id="GFS03499.1"/>
    </source>
</evidence>
<keyword evidence="3" id="KW-1185">Reference proteome</keyword>
<keyword evidence="1" id="KW-0732">Signal</keyword>
<protein>
    <submittedName>
        <fullName evidence="2">Uncharacterized protein</fullName>
    </submittedName>
</protein>
<feature type="signal peptide" evidence="1">
    <location>
        <begin position="1"/>
        <end position="21"/>
    </location>
</feature>
<sequence length="68" mass="7251">MNALPALYVLGLFLQSQAVSGTVDPVATTDIIRTQNAQVCFSETPVLQCPYTAPIATKTRREAVGSLL</sequence>
<proteinExistence type="predicted"/>
<name>A0AAV4HZQ2_9GAST</name>
<gene>
    <name evidence="2" type="ORF">ElyMa_004633600</name>
</gene>
<organism evidence="2 3">
    <name type="scientific">Elysia marginata</name>
    <dbReference type="NCBI Taxonomy" id="1093978"/>
    <lineage>
        <taxon>Eukaryota</taxon>
        <taxon>Metazoa</taxon>
        <taxon>Spiralia</taxon>
        <taxon>Lophotrochozoa</taxon>
        <taxon>Mollusca</taxon>
        <taxon>Gastropoda</taxon>
        <taxon>Heterobranchia</taxon>
        <taxon>Euthyneura</taxon>
        <taxon>Panpulmonata</taxon>
        <taxon>Sacoglossa</taxon>
        <taxon>Placobranchoidea</taxon>
        <taxon>Plakobranchidae</taxon>
        <taxon>Elysia</taxon>
    </lineage>
</organism>
<dbReference type="AlphaFoldDB" id="A0AAV4HZQ2"/>
<reference evidence="2 3" key="1">
    <citation type="journal article" date="2021" name="Elife">
        <title>Chloroplast acquisition without the gene transfer in kleptoplastic sea slugs, Plakobranchus ocellatus.</title>
        <authorList>
            <person name="Maeda T."/>
            <person name="Takahashi S."/>
            <person name="Yoshida T."/>
            <person name="Shimamura S."/>
            <person name="Takaki Y."/>
            <person name="Nagai Y."/>
            <person name="Toyoda A."/>
            <person name="Suzuki Y."/>
            <person name="Arimoto A."/>
            <person name="Ishii H."/>
            <person name="Satoh N."/>
            <person name="Nishiyama T."/>
            <person name="Hasebe M."/>
            <person name="Maruyama T."/>
            <person name="Minagawa J."/>
            <person name="Obokata J."/>
            <person name="Shigenobu S."/>
        </authorList>
    </citation>
    <scope>NUCLEOTIDE SEQUENCE [LARGE SCALE GENOMIC DNA]</scope>
</reference>
<dbReference type="EMBL" id="BMAT01009300">
    <property type="protein sequence ID" value="GFS03499.1"/>
    <property type="molecule type" value="Genomic_DNA"/>
</dbReference>
<evidence type="ECO:0000313" key="3">
    <source>
        <dbReference type="Proteomes" id="UP000762676"/>
    </source>
</evidence>
<dbReference type="Proteomes" id="UP000762676">
    <property type="component" value="Unassembled WGS sequence"/>
</dbReference>
<feature type="chain" id="PRO_5043461530" evidence="1">
    <location>
        <begin position="22"/>
        <end position="68"/>
    </location>
</feature>
<comment type="caution">
    <text evidence="2">The sequence shown here is derived from an EMBL/GenBank/DDBJ whole genome shotgun (WGS) entry which is preliminary data.</text>
</comment>